<dbReference type="PROSITE" id="PS51387">
    <property type="entry name" value="FAD_PCMH"/>
    <property type="match status" value="1"/>
</dbReference>
<dbReference type="Pfam" id="PF08031">
    <property type="entry name" value="BBE"/>
    <property type="match status" value="1"/>
</dbReference>
<dbReference type="PROSITE" id="PS00862">
    <property type="entry name" value="OX2_COVAL_FAD"/>
    <property type="match status" value="1"/>
</dbReference>
<keyword evidence="3" id="KW-0285">Flavoprotein</keyword>
<name>A0A0L8LZ53_9ACTN</name>
<gene>
    <name evidence="7" type="ORF">ADK37_01655</name>
</gene>
<dbReference type="PATRIC" id="fig|67356.5.peg.356"/>
<dbReference type="InterPro" id="IPR012951">
    <property type="entry name" value="BBE"/>
</dbReference>
<dbReference type="InterPro" id="IPR016166">
    <property type="entry name" value="FAD-bd_PCMH"/>
</dbReference>
<dbReference type="InterPro" id="IPR050416">
    <property type="entry name" value="FAD-linked_Oxidoreductase"/>
</dbReference>
<dbReference type="InterPro" id="IPR016169">
    <property type="entry name" value="FAD-bd_PCMH_sub2"/>
</dbReference>
<evidence type="ECO:0000256" key="5">
    <source>
        <dbReference type="ARBA" id="ARBA00023002"/>
    </source>
</evidence>
<comment type="caution">
    <text evidence="7">The sequence shown here is derived from an EMBL/GenBank/DDBJ whole genome shotgun (WGS) entry which is preliminary data.</text>
</comment>
<feature type="domain" description="FAD-binding PCMH-type" evidence="6">
    <location>
        <begin position="40"/>
        <end position="212"/>
    </location>
</feature>
<keyword evidence="4" id="KW-0274">FAD</keyword>
<dbReference type="GO" id="GO:0071949">
    <property type="term" value="F:FAD binding"/>
    <property type="evidence" value="ECO:0007669"/>
    <property type="project" value="InterPro"/>
</dbReference>
<proteinExistence type="inferred from homology"/>
<keyword evidence="5" id="KW-0560">Oxidoreductase</keyword>
<evidence type="ECO:0000256" key="1">
    <source>
        <dbReference type="ARBA" id="ARBA00001974"/>
    </source>
</evidence>
<sequence>MASPSKAGAALAALREDLAGDVFAPADPGYDEARTVFNAMIDRRPAVIAQCVDEDDVVRAVRFARDLDLPIAVRGGGHSVAGTALNDGGLVVDLRHMRAVSVHPEAEASVRVAGGATMSDLDRATQPHGLATTGGRASTTGVGGFVLGGGTGWLDRCCGLAVDNLLGVELVTADGGRVHASADENPDLFWALHGGGGNFGIATAITLKLYELPEFSVALLMYLPEHGPEVTRLYRDVITAGPNEASGGVLYLTGPPEDFVPPHLVGTLLCGVLLTYAGGEADLRKLAQPLLALPHEAELVEAMPYADVQCMIDDPPGMRNYWSAEYLTGAPDDFVDSFCALGASIPVPTGTLHALFPQGGAIGTGPHEYPVPYRDAPWAVHPFGLWEDPADDERCIQWVRDVRAGARPWSTGAVYLNFIGDEGADRVIAGLGVENARRLAEVKRRYDPDNVFRFNHNIKPA</sequence>
<dbReference type="OrthoDB" id="9775082at2"/>
<dbReference type="PANTHER" id="PTHR42973:SF39">
    <property type="entry name" value="FAD-BINDING PCMH-TYPE DOMAIN-CONTAINING PROTEIN"/>
    <property type="match status" value="1"/>
</dbReference>
<dbReference type="InterPro" id="IPR006094">
    <property type="entry name" value="Oxid_FAD_bind_N"/>
</dbReference>
<dbReference type="EMBL" id="LGUS01000002">
    <property type="protein sequence ID" value="KOG43472.1"/>
    <property type="molecule type" value="Genomic_DNA"/>
</dbReference>
<dbReference type="Gene3D" id="3.30.465.10">
    <property type="match status" value="1"/>
</dbReference>
<dbReference type="Gene3D" id="3.30.43.10">
    <property type="entry name" value="Uridine Diphospho-n-acetylenolpyruvylglucosamine Reductase, domain 2"/>
    <property type="match status" value="1"/>
</dbReference>
<dbReference type="InterPro" id="IPR006093">
    <property type="entry name" value="Oxy_OxRdtase_FAD_BS"/>
</dbReference>
<organism evidence="7 8">
    <name type="scientific">Streptomyces resistomycificus</name>
    <dbReference type="NCBI Taxonomy" id="67356"/>
    <lineage>
        <taxon>Bacteria</taxon>
        <taxon>Bacillati</taxon>
        <taxon>Actinomycetota</taxon>
        <taxon>Actinomycetes</taxon>
        <taxon>Kitasatosporales</taxon>
        <taxon>Streptomycetaceae</taxon>
        <taxon>Streptomyces</taxon>
        <taxon>Streptomyces aurantiacus group</taxon>
    </lineage>
</organism>
<evidence type="ECO:0000313" key="8">
    <source>
        <dbReference type="Proteomes" id="UP000037251"/>
    </source>
</evidence>
<dbReference type="Proteomes" id="UP000037251">
    <property type="component" value="Unassembled WGS sequence"/>
</dbReference>
<dbReference type="STRING" id="67356.AQJ84_35960"/>
<dbReference type="SUPFAM" id="SSF56176">
    <property type="entry name" value="FAD-binding/transporter-associated domain-like"/>
    <property type="match status" value="1"/>
</dbReference>
<dbReference type="PANTHER" id="PTHR42973">
    <property type="entry name" value="BINDING OXIDOREDUCTASE, PUTATIVE (AFU_ORTHOLOGUE AFUA_1G17690)-RELATED"/>
    <property type="match status" value="1"/>
</dbReference>
<dbReference type="GO" id="GO:0016491">
    <property type="term" value="F:oxidoreductase activity"/>
    <property type="evidence" value="ECO:0007669"/>
    <property type="project" value="UniProtKB-KW"/>
</dbReference>
<evidence type="ECO:0000259" key="6">
    <source>
        <dbReference type="PROSITE" id="PS51387"/>
    </source>
</evidence>
<dbReference type="InterPro" id="IPR016167">
    <property type="entry name" value="FAD-bd_PCMH_sub1"/>
</dbReference>
<protein>
    <submittedName>
        <fullName evidence="7">FAD-binding protein</fullName>
    </submittedName>
</protein>
<dbReference type="eggNOG" id="COG0277">
    <property type="taxonomic scope" value="Bacteria"/>
</dbReference>
<keyword evidence="8" id="KW-1185">Reference proteome</keyword>
<comment type="similarity">
    <text evidence="2">Belongs to the oxygen-dependent FAD-linked oxidoreductase family.</text>
</comment>
<evidence type="ECO:0000313" key="7">
    <source>
        <dbReference type="EMBL" id="KOG43472.1"/>
    </source>
</evidence>
<accession>A0A0L8LZ53</accession>
<dbReference type="Pfam" id="PF01565">
    <property type="entry name" value="FAD_binding_4"/>
    <property type="match status" value="1"/>
</dbReference>
<reference evidence="8" key="1">
    <citation type="submission" date="2015-07" db="EMBL/GenBank/DDBJ databases">
        <authorList>
            <person name="Ju K.-S."/>
            <person name="Doroghazi J.R."/>
            <person name="Metcalf W.W."/>
        </authorList>
    </citation>
    <scope>NUCLEOTIDE SEQUENCE [LARGE SCALE GENOMIC DNA]</scope>
    <source>
        <strain evidence="8">NRRL 2290</strain>
    </source>
</reference>
<comment type="cofactor">
    <cofactor evidence="1">
        <name>FAD</name>
        <dbReference type="ChEBI" id="CHEBI:57692"/>
    </cofactor>
</comment>
<evidence type="ECO:0000256" key="2">
    <source>
        <dbReference type="ARBA" id="ARBA00005466"/>
    </source>
</evidence>
<evidence type="ECO:0000256" key="4">
    <source>
        <dbReference type="ARBA" id="ARBA00022827"/>
    </source>
</evidence>
<dbReference type="Gene3D" id="3.40.462.20">
    <property type="match status" value="1"/>
</dbReference>
<dbReference type="AlphaFoldDB" id="A0A0L8LZ53"/>
<dbReference type="InterPro" id="IPR036318">
    <property type="entry name" value="FAD-bd_PCMH-like_sf"/>
</dbReference>
<dbReference type="RefSeq" id="WP_030041354.1">
    <property type="nucleotide sequence ID" value="NZ_KL575607.1"/>
</dbReference>
<evidence type="ECO:0000256" key="3">
    <source>
        <dbReference type="ARBA" id="ARBA00022630"/>
    </source>
</evidence>